<dbReference type="PANTHER" id="PTHR30572">
    <property type="entry name" value="MEMBRANE COMPONENT OF TRANSPORTER-RELATED"/>
    <property type="match status" value="1"/>
</dbReference>
<dbReference type="InterPro" id="IPR003838">
    <property type="entry name" value="ABC3_permease_C"/>
</dbReference>
<dbReference type="KEGG" id="ksk:KSE_46500"/>
<evidence type="ECO:0000313" key="11">
    <source>
        <dbReference type="Proteomes" id="UP000007076"/>
    </source>
</evidence>
<accession>E4NG01</accession>
<comment type="similarity">
    <text evidence="6">Belongs to the ABC-4 integral membrane protein family.</text>
</comment>
<sequence>MPLSRLSLADLFGEALSGMVQRPGRSVLTLLGTVLGVGAFVAVLGLTSTASGQIGKRFSLLENTTVTLVDNGAPAPGQRGDPRAPVDFPADADTRVAGLNGARAAGVYWPAPLENPRISSSPAAGSDDGGGLGLYAASPGLFDAMETGLQAGTTYNRFHAEHGMRVAVLGSTAAARLGISRLDAQPAVFVNGVGFTVIGIIGDTRRLPQTLLGVLVPDTTARTLWGDPQPLEQGRARMLVRTDVGAAPLVAGQAPTALRPEQPGLFAATAPPDPHGLRDSVADDLTGLFLLLAAICLVIGAVGIANTTLVAVLERTGEIGLRRALGARPRHVAAQFLTESTVLGTLGGLVGTAIGVAVVVSVALARDWTAVLQTWTVLPAPLAGSLVGLLAGLYPSLRAATVEPAEALRR</sequence>
<feature type="domain" description="ABC3 transporter permease C-terminal" evidence="8">
    <location>
        <begin position="291"/>
        <end position="404"/>
    </location>
</feature>
<name>E4NG01_KITSK</name>
<feature type="transmembrane region" description="Helical" evidence="7">
    <location>
        <begin position="288"/>
        <end position="313"/>
    </location>
</feature>
<dbReference type="EMBL" id="AP010968">
    <property type="protein sequence ID" value="BAJ30431.1"/>
    <property type="molecule type" value="Genomic_DNA"/>
</dbReference>
<evidence type="ECO:0000256" key="4">
    <source>
        <dbReference type="ARBA" id="ARBA00022989"/>
    </source>
</evidence>
<keyword evidence="3 7" id="KW-0812">Transmembrane</keyword>
<dbReference type="GO" id="GO:0005886">
    <property type="term" value="C:plasma membrane"/>
    <property type="evidence" value="ECO:0007669"/>
    <property type="project" value="UniProtKB-SubCell"/>
</dbReference>
<organism evidence="10 11">
    <name type="scientific">Kitasatospora setae (strain ATCC 33774 / DSM 43861 / JCM 3304 / KCC A-0304 / NBRC 14216 / KM-6054)</name>
    <name type="common">Streptomyces setae</name>
    <dbReference type="NCBI Taxonomy" id="452652"/>
    <lineage>
        <taxon>Bacteria</taxon>
        <taxon>Bacillati</taxon>
        <taxon>Actinomycetota</taxon>
        <taxon>Actinomycetes</taxon>
        <taxon>Kitasatosporales</taxon>
        <taxon>Streptomycetaceae</taxon>
        <taxon>Kitasatospora</taxon>
    </lineage>
</organism>
<feature type="transmembrane region" description="Helical" evidence="7">
    <location>
        <begin position="377"/>
        <end position="394"/>
    </location>
</feature>
<evidence type="ECO:0000256" key="7">
    <source>
        <dbReference type="SAM" id="Phobius"/>
    </source>
</evidence>
<protein>
    <submittedName>
        <fullName evidence="10">Putative membrane protein</fullName>
    </submittedName>
</protein>
<dbReference type="RefSeq" id="WP_014137730.1">
    <property type="nucleotide sequence ID" value="NC_016109.1"/>
</dbReference>
<reference evidence="10 11" key="1">
    <citation type="journal article" date="2010" name="DNA Res.">
        <title>Genome sequence of Kitasatospora setae NBRC 14216T: an evolutionary snapshot of the family Streptomycetaceae.</title>
        <authorList>
            <person name="Ichikawa N."/>
            <person name="Oguchi A."/>
            <person name="Ikeda H."/>
            <person name="Ishikawa J."/>
            <person name="Kitani S."/>
            <person name="Watanabe Y."/>
            <person name="Nakamura S."/>
            <person name="Katano Y."/>
            <person name="Kishi E."/>
            <person name="Sasagawa M."/>
            <person name="Ankai A."/>
            <person name="Fukui S."/>
            <person name="Hashimoto Y."/>
            <person name="Kamata S."/>
            <person name="Otoguro M."/>
            <person name="Tanikawa S."/>
            <person name="Nihira T."/>
            <person name="Horinouchi S."/>
            <person name="Ohnishi Y."/>
            <person name="Hayakawa M."/>
            <person name="Kuzuyama T."/>
            <person name="Arisawa A."/>
            <person name="Nomoto F."/>
            <person name="Miura H."/>
            <person name="Takahashi Y."/>
            <person name="Fujita N."/>
        </authorList>
    </citation>
    <scope>NUCLEOTIDE SEQUENCE [LARGE SCALE GENOMIC DNA]</scope>
    <source>
        <strain evidence="11">ATCC 33774 / DSM 43861 / JCM 3304 / KCC A-0304 / NBRC 14216 / KM-6054</strain>
    </source>
</reference>
<dbReference type="InterPro" id="IPR050250">
    <property type="entry name" value="Macrolide_Exporter_MacB"/>
</dbReference>
<evidence type="ECO:0000256" key="6">
    <source>
        <dbReference type="ARBA" id="ARBA00038076"/>
    </source>
</evidence>
<dbReference type="HOGENOM" id="CLU_000604_8_0_11"/>
<keyword evidence="5 7" id="KW-0472">Membrane</keyword>
<evidence type="ECO:0000256" key="1">
    <source>
        <dbReference type="ARBA" id="ARBA00004651"/>
    </source>
</evidence>
<feature type="transmembrane region" description="Helical" evidence="7">
    <location>
        <begin position="346"/>
        <end position="365"/>
    </location>
</feature>
<dbReference type="STRING" id="452652.KSE_46500"/>
<dbReference type="Proteomes" id="UP000007076">
    <property type="component" value="Chromosome"/>
</dbReference>
<dbReference type="AlphaFoldDB" id="E4NG01"/>
<evidence type="ECO:0000256" key="5">
    <source>
        <dbReference type="ARBA" id="ARBA00023136"/>
    </source>
</evidence>
<evidence type="ECO:0000256" key="3">
    <source>
        <dbReference type="ARBA" id="ARBA00022692"/>
    </source>
</evidence>
<gene>
    <name evidence="10" type="ordered locus">KSE_46500</name>
</gene>
<dbReference type="PANTHER" id="PTHR30572:SF4">
    <property type="entry name" value="ABC TRANSPORTER PERMEASE YTRF"/>
    <property type="match status" value="1"/>
</dbReference>
<evidence type="ECO:0000259" key="9">
    <source>
        <dbReference type="Pfam" id="PF12704"/>
    </source>
</evidence>
<dbReference type="eggNOG" id="COG0577">
    <property type="taxonomic scope" value="Bacteria"/>
</dbReference>
<evidence type="ECO:0000313" key="10">
    <source>
        <dbReference type="EMBL" id="BAJ30431.1"/>
    </source>
</evidence>
<keyword evidence="2" id="KW-1003">Cell membrane</keyword>
<evidence type="ECO:0000259" key="8">
    <source>
        <dbReference type="Pfam" id="PF02687"/>
    </source>
</evidence>
<feature type="transmembrane region" description="Helical" evidence="7">
    <location>
        <begin position="27"/>
        <end position="47"/>
    </location>
</feature>
<feature type="domain" description="MacB-like periplasmic core" evidence="9">
    <location>
        <begin position="26"/>
        <end position="246"/>
    </location>
</feature>
<proteinExistence type="inferred from homology"/>
<keyword evidence="4 7" id="KW-1133">Transmembrane helix</keyword>
<dbReference type="Pfam" id="PF12704">
    <property type="entry name" value="MacB_PCD"/>
    <property type="match status" value="1"/>
</dbReference>
<dbReference type="GO" id="GO:0022857">
    <property type="term" value="F:transmembrane transporter activity"/>
    <property type="evidence" value="ECO:0007669"/>
    <property type="project" value="TreeGrafter"/>
</dbReference>
<evidence type="ECO:0000256" key="2">
    <source>
        <dbReference type="ARBA" id="ARBA00022475"/>
    </source>
</evidence>
<comment type="subcellular location">
    <subcellularLocation>
        <location evidence="1">Cell membrane</location>
        <topology evidence="1">Multi-pass membrane protein</topology>
    </subcellularLocation>
</comment>
<dbReference type="Pfam" id="PF02687">
    <property type="entry name" value="FtsX"/>
    <property type="match status" value="1"/>
</dbReference>
<keyword evidence="11" id="KW-1185">Reference proteome</keyword>
<dbReference type="PATRIC" id="fig|452652.3.peg.4637"/>
<dbReference type="InterPro" id="IPR025857">
    <property type="entry name" value="MacB_PCD"/>
</dbReference>